<dbReference type="GO" id="GO:0000978">
    <property type="term" value="F:RNA polymerase II cis-regulatory region sequence-specific DNA binding"/>
    <property type="evidence" value="ECO:0007669"/>
    <property type="project" value="TreeGrafter"/>
</dbReference>
<proteinExistence type="inferred from homology"/>
<keyword evidence="3" id="KW-0053">Apoptosis</keyword>
<dbReference type="GO" id="GO:0046872">
    <property type="term" value="F:metal ion binding"/>
    <property type="evidence" value="ECO:0007669"/>
    <property type="project" value="UniProtKB-KW"/>
</dbReference>
<dbReference type="InterPro" id="IPR011615">
    <property type="entry name" value="p53_DNA-bd"/>
</dbReference>
<evidence type="ECO:0000256" key="14">
    <source>
        <dbReference type="SAM" id="MobiDB-lite"/>
    </source>
</evidence>
<feature type="compositionally biased region" description="Basic and acidic residues" evidence="14">
    <location>
        <begin position="632"/>
        <end position="644"/>
    </location>
</feature>
<evidence type="ECO:0000256" key="7">
    <source>
        <dbReference type="ARBA" id="ARBA00023125"/>
    </source>
</evidence>
<feature type="binding site" evidence="11">
    <location>
        <position position="301"/>
    </location>
    <ligand>
        <name>Zn(2+)</name>
        <dbReference type="ChEBI" id="CHEBI:29105"/>
    </ligand>
</feature>
<feature type="compositionally biased region" description="Polar residues" evidence="14">
    <location>
        <begin position="608"/>
        <end position="617"/>
    </location>
</feature>
<evidence type="ECO:0000256" key="4">
    <source>
        <dbReference type="ARBA" id="ARBA00022723"/>
    </source>
</evidence>
<reference evidence="16 17" key="1">
    <citation type="submission" date="2015-01" db="EMBL/GenBank/DDBJ databases">
        <title>Evolution of Trichinella species and genotypes.</title>
        <authorList>
            <person name="Korhonen P.K."/>
            <person name="Edoardo P."/>
            <person name="Giuseppe L.R."/>
            <person name="Gasser R.B."/>
        </authorList>
    </citation>
    <scope>NUCLEOTIDE SEQUENCE [LARGE SCALE GENOMIC DNA]</scope>
    <source>
        <strain evidence="16">ISS141</strain>
    </source>
</reference>
<evidence type="ECO:0000256" key="2">
    <source>
        <dbReference type="ARBA" id="ARBA00006167"/>
    </source>
</evidence>
<comment type="caution">
    <text evidence="16">The sequence shown here is derived from an EMBL/GenBank/DDBJ whole genome shotgun (WGS) entry which is preliminary data.</text>
</comment>
<evidence type="ECO:0000256" key="1">
    <source>
        <dbReference type="ARBA" id="ARBA00004123"/>
    </source>
</evidence>
<dbReference type="InterPro" id="IPR002117">
    <property type="entry name" value="p53_tumour_suppressor"/>
</dbReference>
<evidence type="ECO:0000256" key="13">
    <source>
        <dbReference type="PIRSR" id="PIRSR602117-3"/>
    </source>
</evidence>
<name>A0A0V0XWZ0_TRIPS</name>
<dbReference type="InterPro" id="IPR012346">
    <property type="entry name" value="p53/RUNT-type_TF_DNA-bd_sf"/>
</dbReference>
<evidence type="ECO:0000256" key="8">
    <source>
        <dbReference type="ARBA" id="ARBA00023159"/>
    </source>
</evidence>
<evidence type="ECO:0000256" key="9">
    <source>
        <dbReference type="ARBA" id="ARBA00023163"/>
    </source>
</evidence>
<feature type="site" description="Interaction with DNA" evidence="12">
    <location>
        <position position="239"/>
    </location>
</feature>
<dbReference type="PANTHER" id="PTHR11447:SF16">
    <property type="entry name" value="P53 PROTEIN LONG FORM VARIANT 1"/>
    <property type="match status" value="1"/>
</dbReference>
<feature type="domain" description="p53 DNA-binding" evidence="15">
    <location>
        <begin position="219"/>
        <end position="401"/>
    </location>
</feature>
<dbReference type="GO" id="GO:0006915">
    <property type="term" value="P:apoptotic process"/>
    <property type="evidence" value="ECO:0007669"/>
    <property type="project" value="UniProtKB-KW"/>
</dbReference>
<dbReference type="InterPro" id="IPR013761">
    <property type="entry name" value="SAM/pointed_sf"/>
</dbReference>
<dbReference type="Gene3D" id="2.60.40.720">
    <property type="match status" value="1"/>
</dbReference>
<feature type="region of interest" description="Disordered" evidence="14">
    <location>
        <begin position="438"/>
        <end position="457"/>
    </location>
</feature>
<feature type="binding site" evidence="11">
    <location>
        <position position="298"/>
    </location>
    <ligand>
        <name>Zn(2+)</name>
        <dbReference type="ChEBI" id="CHEBI:29105"/>
    </ligand>
</feature>
<evidence type="ECO:0000313" key="17">
    <source>
        <dbReference type="Proteomes" id="UP000054815"/>
    </source>
</evidence>
<dbReference type="GO" id="GO:0005634">
    <property type="term" value="C:nucleus"/>
    <property type="evidence" value="ECO:0007669"/>
    <property type="project" value="UniProtKB-SubCell"/>
</dbReference>
<evidence type="ECO:0000256" key="6">
    <source>
        <dbReference type="ARBA" id="ARBA00023015"/>
    </source>
</evidence>
<evidence type="ECO:0000256" key="11">
    <source>
        <dbReference type="PIRSR" id="PIRSR602117-1"/>
    </source>
</evidence>
<dbReference type="STRING" id="6337.A0A0V0XWZ0"/>
<feature type="compositionally biased region" description="Low complexity" evidence="14">
    <location>
        <begin position="448"/>
        <end position="457"/>
    </location>
</feature>
<evidence type="ECO:0000256" key="10">
    <source>
        <dbReference type="ARBA" id="ARBA00023242"/>
    </source>
</evidence>
<feature type="binding site" evidence="11">
    <location>
        <position position="360"/>
    </location>
    <ligand>
        <name>Zn(2+)</name>
        <dbReference type="ChEBI" id="CHEBI:29105"/>
    </ligand>
</feature>
<dbReference type="Pfam" id="PF00870">
    <property type="entry name" value="P53"/>
    <property type="match status" value="1"/>
</dbReference>
<evidence type="ECO:0000256" key="12">
    <source>
        <dbReference type="PIRSR" id="PIRSR602117-2"/>
    </source>
</evidence>
<comment type="cofactor">
    <cofactor evidence="11">
        <name>Zn(2+)</name>
        <dbReference type="ChEBI" id="CHEBI:29105"/>
    </cofactor>
    <text evidence="11">Binds 1 zinc ion per subunit.</text>
</comment>
<dbReference type="PRINTS" id="PR00386">
    <property type="entry name" value="P53SUPPRESSR"/>
</dbReference>
<protein>
    <submittedName>
        <fullName evidence="16">Cellular tumor antigen p53</fullName>
    </submittedName>
</protein>
<comment type="subcellular location">
    <subcellularLocation>
        <location evidence="1">Nucleus</location>
    </subcellularLocation>
</comment>
<feature type="cross-link" description="Glycyl lysine isopeptide (Lys-Gly) (interchain with G-Cter in ubiquitin)" evidence="13">
    <location>
        <position position="407"/>
    </location>
</feature>
<dbReference type="SUPFAM" id="SSF49417">
    <property type="entry name" value="p53-like transcription factors"/>
    <property type="match status" value="1"/>
</dbReference>
<dbReference type="Proteomes" id="UP000054815">
    <property type="component" value="Unassembled WGS sequence"/>
</dbReference>
<feature type="region of interest" description="Disordered" evidence="14">
    <location>
        <begin position="608"/>
        <end position="644"/>
    </location>
</feature>
<gene>
    <name evidence="16" type="primary">tp53</name>
    <name evidence="16" type="ORF">T4E_11256</name>
</gene>
<keyword evidence="7" id="KW-0238">DNA-binding</keyword>
<keyword evidence="9" id="KW-0804">Transcription</keyword>
<dbReference type="Gene3D" id="1.10.150.50">
    <property type="entry name" value="Transcription Factor, Ets-1"/>
    <property type="match status" value="1"/>
</dbReference>
<dbReference type="AlphaFoldDB" id="A0A0V0XWZ0"/>
<sequence>MSHSDLSTPITSLSQETWAHLYNAIGLDDSYLMMEDLEQLTPGVDDVPQVETEYMNLEPLNPETMATSNNIFDNTILVDDPSVEEIVDSDQLYAFTNEDNMPDALDFDPAIYLTDVEPIDVTSFAAIAESATATVVKDATTNATEVKVAELPNVGVVATAPMAMAPVATAPVATAPVAAAPVATAPVAAAPVALATPVATTLPQGVKTDITDELALLNTSYSGPYGFRIYLTNSNTSRKSIPYLYSAELNKIYTKINTAFPVKLRLHNFEHGLPANAIVRFMAVYARAQYTFEPVLRCMNHQSTDNSPVACHFVRCHQLKAIYMKDEKNHYSVYVKWSDLVEQSNEEVVCAISFCCFNSCSTLCRRAIQLSVTLEESDHVLARQLVGVKVCACPNRDKNLDALQYEKMREADQDEEVMICPKCSHTMKRKISTISSTSNSRAVNIRPNNSKSMNNNNNNNASALDTFIQPKRICVEPENEIYLFRVQGRQLAKMLSKIVAVFYAARRTADGQGGSKDQATGPVDSRFTQKFFTEFDGSASIETWLKEMRLTKVSARKFYEKDFRTLNDIENFTLEDFKKLNIGQMEATTMHSWLIQWRAFEQAAQMSSLETPSSFSATEPPPPSSYCPQLFADRKRTNYDDDDD</sequence>
<dbReference type="PANTHER" id="PTHR11447">
    <property type="entry name" value="CELLULAR TUMOR ANTIGEN P53"/>
    <property type="match status" value="1"/>
</dbReference>
<keyword evidence="5 11" id="KW-0862">Zinc</keyword>
<keyword evidence="10" id="KW-0539">Nucleus</keyword>
<keyword evidence="6" id="KW-0805">Transcription regulation</keyword>
<accession>A0A0V0XWZ0</accession>
<feature type="binding site" evidence="11">
    <location>
        <position position="356"/>
    </location>
    <ligand>
        <name>Zn(2+)</name>
        <dbReference type="ChEBI" id="CHEBI:29105"/>
    </ligand>
</feature>
<evidence type="ECO:0000259" key="15">
    <source>
        <dbReference type="Pfam" id="PF00870"/>
    </source>
</evidence>
<organism evidence="16 17">
    <name type="scientific">Trichinella pseudospiralis</name>
    <name type="common">Parasitic roundworm</name>
    <dbReference type="NCBI Taxonomy" id="6337"/>
    <lineage>
        <taxon>Eukaryota</taxon>
        <taxon>Metazoa</taxon>
        <taxon>Ecdysozoa</taxon>
        <taxon>Nematoda</taxon>
        <taxon>Enoplea</taxon>
        <taxon>Dorylaimia</taxon>
        <taxon>Trichinellida</taxon>
        <taxon>Trichinellidae</taxon>
        <taxon>Trichinella</taxon>
    </lineage>
</organism>
<evidence type="ECO:0000313" key="16">
    <source>
        <dbReference type="EMBL" id="KRX92458.1"/>
    </source>
</evidence>
<comment type="similarity">
    <text evidence="2">Belongs to the p53 family.</text>
</comment>
<evidence type="ECO:0000256" key="5">
    <source>
        <dbReference type="ARBA" id="ARBA00022833"/>
    </source>
</evidence>
<dbReference type="EMBL" id="JYDU01000111">
    <property type="protein sequence ID" value="KRX92458.1"/>
    <property type="molecule type" value="Genomic_DNA"/>
</dbReference>
<dbReference type="GO" id="GO:0000981">
    <property type="term" value="F:DNA-binding transcription factor activity, RNA polymerase II-specific"/>
    <property type="evidence" value="ECO:0007669"/>
    <property type="project" value="TreeGrafter"/>
</dbReference>
<keyword evidence="8" id="KW-0010">Activator</keyword>
<dbReference type="InterPro" id="IPR008967">
    <property type="entry name" value="p53-like_TF_DNA-bd_sf"/>
</dbReference>
<keyword evidence="4 11" id="KW-0479">Metal-binding</keyword>
<evidence type="ECO:0000256" key="3">
    <source>
        <dbReference type="ARBA" id="ARBA00022703"/>
    </source>
</evidence>